<evidence type="ECO:0000313" key="11">
    <source>
        <dbReference type="EMBL" id="WEG73714.1"/>
    </source>
</evidence>
<keyword evidence="7" id="KW-0055">Arginine biosynthesis</keyword>
<evidence type="ECO:0000259" key="10">
    <source>
        <dbReference type="Pfam" id="PF02863"/>
    </source>
</evidence>
<evidence type="ECO:0000256" key="5">
    <source>
        <dbReference type="ARBA" id="ARBA00023125"/>
    </source>
</evidence>
<keyword evidence="7" id="KW-0028">Amino-acid biosynthesis</keyword>
<dbReference type="Pfam" id="PF01316">
    <property type="entry name" value="Arg_repressor"/>
    <property type="match status" value="1"/>
</dbReference>
<evidence type="ECO:0000256" key="1">
    <source>
        <dbReference type="ARBA" id="ARBA00004496"/>
    </source>
</evidence>
<keyword evidence="12" id="KW-1185">Reference proteome</keyword>
<evidence type="ECO:0000259" key="9">
    <source>
        <dbReference type="Pfam" id="PF01316"/>
    </source>
</evidence>
<dbReference type="GO" id="GO:0051259">
    <property type="term" value="P:protein complex oligomerization"/>
    <property type="evidence" value="ECO:0007669"/>
    <property type="project" value="InterPro"/>
</dbReference>
<dbReference type="GO" id="GO:0006526">
    <property type="term" value="P:L-arginine biosynthetic process"/>
    <property type="evidence" value="ECO:0007669"/>
    <property type="project" value="UniProtKB-KW"/>
</dbReference>
<comment type="subcellular location">
    <subcellularLocation>
        <location evidence="1 7">Cytoplasm</location>
    </subcellularLocation>
</comment>
<accession>A0AAF0CVN9</accession>
<dbReference type="Pfam" id="PF02863">
    <property type="entry name" value="Arg_repressor_C"/>
    <property type="match status" value="1"/>
</dbReference>
<dbReference type="InterPro" id="IPR001669">
    <property type="entry name" value="Arg_repress"/>
</dbReference>
<dbReference type="InterPro" id="IPR036390">
    <property type="entry name" value="WH_DNA-bd_sf"/>
</dbReference>
<dbReference type="GO" id="GO:0034618">
    <property type="term" value="F:arginine binding"/>
    <property type="evidence" value="ECO:0007669"/>
    <property type="project" value="InterPro"/>
</dbReference>
<dbReference type="GO" id="GO:0003677">
    <property type="term" value="F:DNA binding"/>
    <property type="evidence" value="ECO:0007669"/>
    <property type="project" value="UniProtKB-KW"/>
</dbReference>
<dbReference type="KEGG" id="vie:OL234_02050"/>
<feature type="domain" description="Arginine repressor DNA-binding" evidence="9">
    <location>
        <begin position="1"/>
        <end position="68"/>
    </location>
</feature>
<dbReference type="RefSeq" id="WP_275469514.1">
    <property type="nucleotide sequence ID" value="NZ_CP110232.1"/>
</dbReference>
<evidence type="ECO:0000256" key="4">
    <source>
        <dbReference type="ARBA" id="ARBA00023015"/>
    </source>
</evidence>
<dbReference type="InterPro" id="IPR020900">
    <property type="entry name" value="Arg_repress_DNA-bd"/>
</dbReference>
<evidence type="ECO:0000256" key="8">
    <source>
        <dbReference type="NCBIfam" id="TIGR01529"/>
    </source>
</evidence>
<evidence type="ECO:0000256" key="7">
    <source>
        <dbReference type="HAMAP-Rule" id="MF_00173"/>
    </source>
</evidence>
<dbReference type="AlphaFoldDB" id="A0AAF0CVN9"/>
<dbReference type="Gene3D" id="3.30.1360.40">
    <property type="match status" value="1"/>
</dbReference>
<organism evidence="11 12">
    <name type="scientific">Vagococcus intermedius</name>
    <dbReference type="NCBI Taxonomy" id="2991418"/>
    <lineage>
        <taxon>Bacteria</taxon>
        <taxon>Bacillati</taxon>
        <taxon>Bacillota</taxon>
        <taxon>Bacilli</taxon>
        <taxon>Lactobacillales</taxon>
        <taxon>Enterococcaceae</taxon>
        <taxon>Vagococcus</taxon>
    </lineage>
</organism>
<proteinExistence type="inferred from homology"/>
<keyword evidence="4 7" id="KW-0805">Transcription regulation</keyword>
<dbReference type="SUPFAM" id="SSF55252">
    <property type="entry name" value="C-terminal domain of arginine repressor"/>
    <property type="match status" value="1"/>
</dbReference>
<keyword evidence="7" id="KW-0678">Repressor</keyword>
<dbReference type="GO" id="GO:0005737">
    <property type="term" value="C:cytoplasm"/>
    <property type="evidence" value="ECO:0007669"/>
    <property type="project" value="UniProtKB-SubCell"/>
</dbReference>
<keyword evidence="3 7" id="KW-0963">Cytoplasm</keyword>
<dbReference type="PANTHER" id="PTHR34471">
    <property type="entry name" value="ARGININE REPRESSOR"/>
    <property type="match status" value="1"/>
</dbReference>
<protein>
    <recommendedName>
        <fullName evidence="7 8">Arginine repressor</fullName>
    </recommendedName>
</protein>
<dbReference type="GO" id="GO:1900079">
    <property type="term" value="P:regulation of arginine biosynthetic process"/>
    <property type="evidence" value="ECO:0007669"/>
    <property type="project" value="UniProtKB-UniRule"/>
</dbReference>
<feature type="domain" description="Arginine repressor C-terminal" evidence="10">
    <location>
        <begin position="81"/>
        <end position="143"/>
    </location>
</feature>
<comment type="similarity">
    <text evidence="2 7">Belongs to the ArgR family.</text>
</comment>
<dbReference type="Proteomes" id="UP001179647">
    <property type="component" value="Chromosome"/>
</dbReference>
<evidence type="ECO:0000256" key="2">
    <source>
        <dbReference type="ARBA" id="ARBA00008316"/>
    </source>
</evidence>
<dbReference type="EMBL" id="CP110232">
    <property type="protein sequence ID" value="WEG73714.1"/>
    <property type="molecule type" value="Genomic_DNA"/>
</dbReference>
<dbReference type="InterPro" id="IPR036388">
    <property type="entry name" value="WH-like_DNA-bd_sf"/>
</dbReference>
<evidence type="ECO:0000313" key="12">
    <source>
        <dbReference type="Proteomes" id="UP001179647"/>
    </source>
</evidence>
<dbReference type="PRINTS" id="PR01467">
    <property type="entry name" value="ARGREPRESSOR"/>
</dbReference>
<dbReference type="HAMAP" id="MF_00173">
    <property type="entry name" value="Arg_repressor"/>
    <property type="match status" value="1"/>
</dbReference>
<sequence>MKKSNRQAIIKRIIQENEIETQDDLIQCLKAEGVQATQATISRDVRELGIVKGHTESGTVKYVLIDQGQNNTRERLQEVIEESVEKVSQVQFMVVIQTYLGAANILAAIIDDLEMPEVAGTLAGANTLSIITHSNEEAKIINDFILAYLK</sequence>
<keyword evidence="6 7" id="KW-0804">Transcription</keyword>
<dbReference type="NCBIfam" id="TIGR01529">
    <property type="entry name" value="argR_whole"/>
    <property type="match status" value="1"/>
</dbReference>
<reference evidence="11" key="1">
    <citation type="submission" date="2022-10" db="EMBL/GenBank/DDBJ databases">
        <title>Vagococcus sp. isolated from poultry meat.</title>
        <authorList>
            <person name="Johansson P."/>
            <person name="Bjorkroth J."/>
        </authorList>
    </citation>
    <scope>NUCLEOTIDE SEQUENCE</scope>
    <source>
        <strain evidence="11">STAA11</strain>
    </source>
</reference>
<name>A0AAF0CVN9_9ENTE</name>
<gene>
    <name evidence="7 11" type="primary">argR</name>
    <name evidence="11" type="ORF">OL234_02050</name>
</gene>
<dbReference type="PANTHER" id="PTHR34471:SF1">
    <property type="entry name" value="ARGININE REPRESSOR"/>
    <property type="match status" value="1"/>
</dbReference>
<comment type="pathway">
    <text evidence="7">Amino-acid biosynthesis; L-arginine biosynthesis [regulation].</text>
</comment>
<evidence type="ECO:0000256" key="3">
    <source>
        <dbReference type="ARBA" id="ARBA00022490"/>
    </source>
</evidence>
<dbReference type="SUPFAM" id="SSF46785">
    <property type="entry name" value="Winged helix' DNA-binding domain"/>
    <property type="match status" value="1"/>
</dbReference>
<evidence type="ECO:0000256" key="6">
    <source>
        <dbReference type="ARBA" id="ARBA00023163"/>
    </source>
</evidence>
<dbReference type="GO" id="GO:0003700">
    <property type="term" value="F:DNA-binding transcription factor activity"/>
    <property type="evidence" value="ECO:0007669"/>
    <property type="project" value="UniProtKB-UniRule"/>
</dbReference>
<dbReference type="InterPro" id="IPR020899">
    <property type="entry name" value="Arg_repress_C"/>
</dbReference>
<comment type="function">
    <text evidence="7">Regulates arginine biosynthesis genes.</text>
</comment>
<dbReference type="Gene3D" id="1.10.10.10">
    <property type="entry name" value="Winged helix-like DNA-binding domain superfamily/Winged helix DNA-binding domain"/>
    <property type="match status" value="1"/>
</dbReference>
<dbReference type="InterPro" id="IPR036251">
    <property type="entry name" value="Arg_repress_C_sf"/>
</dbReference>
<keyword evidence="5 7" id="KW-0238">DNA-binding</keyword>